<evidence type="ECO:0000313" key="4">
    <source>
        <dbReference type="EMBL" id="KAE9337463.1"/>
    </source>
</evidence>
<comment type="caution">
    <text evidence="2">The sequence shown here is derived from an EMBL/GenBank/DDBJ whole genome shotgun (WGS) entry which is preliminary data.</text>
</comment>
<reference evidence="5 7" key="1">
    <citation type="submission" date="2018-09" db="EMBL/GenBank/DDBJ databases">
        <title>Genomic investigation of the strawberry pathogen Phytophthora fragariae indicates pathogenicity is determined by transcriptional variation in three key races.</title>
        <authorList>
            <person name="Adams T.M."/>
            <person name="Armitage A.D."/>
            <person name="Sobczyk M.K."/>
            <person name="Bates H.J."/>
            <person name="Dunwell J.M."/>
            <person name="Nellist C.F."/>
            <person name="Harrison R.J."/>
        </authorList>
    </citation>
    <scope>NUCLEOTIDE SEQUENCE [LARGE SCALE GENOMIC DNA]</scope>
    <source>
        <strain evidence="3 5">SCRP249</strain>
        <strain evidence="2 7">SCRP324</strain>
        <strain evidence="4 6">SCRP333</strain>
    </source>
</reference>
<proteinExistence type="predicted"/>
<dbReference type="Proteomes" id="UP000434957">
    <property type="component" value="Unassembled WGS sequence"/>
</dbReference>
<dbReference type="EMBL" id="QXFU01000687">
    <property type="protein sequence ID" value="KAE9024395.1"/>
    <property type="molecule type" value="Genomic_DNA"/>
</dbReference>
<accession>A0A6A3M3K9</accession>
<dbReference type="AlphaFoldDB" id="A0A6A3M3K9"/>
<evidence type="ECO:0000256" key="1">
    <source>
        <dbReference type="SAM" id="MobiDB-lite"/>
    </source>
</evidence>
<evidence type="ECO:0000313" key="5">
    <source>
        <dbReference type="Proteomes" id="UP000429607"/>
    </source>
</evidence>
<feature type="compositionally biased region" description="Low complexity" evidence="1">
    <location>
        <begin position="27"/>
        <end position="40"/>
    </location>
</feature>
<feature type="region of interest" description="Disordered" evidence="1">
    <location>
        <begin position="1"/>
        <end position="67"/>
    </location>
</feature>
<dbReference type="Proteomes" id="UP000435112">
    <property type="component" value="Unassembled WGS sequence"/>
</dbReference>
<evidence type="ECO:0000313" key="3">
    <source>
        <dbReference type="EMBL" id="KAE9030326.1"/>
    </source>
</evidence>
<dbReference type="Proteomes" id="UP000429607">
    <property type="component" value="Unassembled WGS sequence"/>
</dbReference>
<sequence>MFANHLATIAPHAAVMVSPSHHNTKPRSSSTARASTSTNTTKHRAKSEDTSTKKDGAEVRIPPRQSV</sequence>
<evidence type="ECO:0000313" key="6">
    <source>
        <dbReference type="Proteomes" id="UP000434957"/>
    </source>
</evidence>
<dbReference type="EMBL" id="QXFV01000690">
    <property type="protein sequence ID" value="KAE9030326.1"/>
    <property type="molecule type" value="Genomic_DNA"/>
</dbReference>
<dbReference type="EMBL" id="QXFT01000706">
    <property type="protein sequence ID" value="KAE9337463.1"/>
    <property type="molecule type" value="Genomic_DNA"/>
</dbReference>
<keyword evidence="6" id="KW-1185">Reference proteome</keyword>
<evidence type="ECO:0000313" key="2">
    <source>
        <dbReference type="EMBL" id="KAE9024395.1"/>
    </source>
</evidence>
<protein>
    <submittedName>
        <fullName evidence="2">Uncharacterized protein</fullName>
    </submittedName>
</protein>
<feature type="compositionally biased region" description="Basic and acidic residues" evidence="1">
    <location>
        <begin position="46"/>
        <end position="58"/>
    </location>
</feature>
<name>A0A6A3M3K9_9STRA</name>
<organism evidence="2 7">
    <name type="scientific">Phytophthora rubi</name>
    <dbReference type="NCBI Taxonomy" id="129364"/>
    <lineage>
        <taxon>Eukaryota</taxon>
        <taxon>Sar</taxon>
        <taxon>Stramenopiles</taxon>
        <taxon>Oomycota</taxon>
        <taxon>Peronosporomycetes</taxon>
        <taxon>Peronosporales</taxon>
        <taxon>Peronosporaceae</taxon>
        <taxon>Phytophthora</taxon>
    </lineage>
</organism>
<evidence type="ECO:0000313" key="7">
    <source>
        <dbReference type="Proteomes" id="UP000435112"/>
    </source>
</evidence>
<gene>
    <name evidence="3" type="ORF">PR001_g11286</name>
    <name evidence="2" type="ORF">PR002_g11462</name>
    <name evidence="4" type="ORF">PR003_g12003</name>
</gene>